<keyword evidence="3 6" id="KW-0133">Cell shape</keyword>
<proteinExistence type="inferred from homology"/>
<dbReference type="NCBIfam" id="NF041568">
    <property type="entry name" value="Jag_EloR"/>
    <property type="match status" value="1"/>
</dbReference>
<dbReference type="EMBL" id="CP121689">
    <property type="protein sequence ID" value="WZL76236.1"/>
    <property type="molecule type" value="Genomic_DNA"/>
</dbReference>
<name>A0ABZ2YDJ5_9BACT</name>
<dbReference type="InterPro" id="IPR039247">
    <property type="entry name" value="KhpB"/>
</dbReference>
<evidence type="ECO:0000256" key="5">
    <source>
        <dbReference type="ARBA" id="ARBA00023316"/>
    </source>
</evidence>
<reference evidence="9 10" key="1">
    <citation type="submission" date="2023-03" db="EMBL/GenBank/DDBJ databases">
        <title>Novel Species.</title>
        <authorList>
            <person name="Ma S."/>
        </authorList>
    </citation>
    <scope>NUCLEOTIDE SEQUENCE [LARGE SCALE GENOMIC DNA]</scope>
    <source>
        <strain evidence="9 10">B11</strain>
    </source>
</reference>
<evidence type="ECO:0000256" key="1">
    <source>
        <dbReference type="ARBA" id="ARBA00022490"/>
    </source>
</evidence>
<evidence type="ECO:0000256" key="4">
    <source>
        <dbReference type="ARBA" id="ARBA00023186"/>
    </source>
</evidence>
<comment type="function">
    <text evidence="6">A probable RNA chaperone. Forms a complex with KhpA which binds to cellular RNA and controls its expression. Plays a role in peptidoglycan (PG) homeostasis and cell length regulation.</text>
</comment>
<evidence type="ECO:0000256" key="3">
    <source>
        <dbReference type="ARBA" id="ARBA00022960"/>
    </source>
</evidence>
<comment type="caution">
    <text evidence="6">Lacks conserved residue(s) required for the propagation of feature annotation.</text>
</comment>
<accession>A0ABZ2YDJ5</accession>
<dbReference type="SMART" id="SM01245">
    <property type="entry name" value="Jag_N"/>
    <property type="match status" value="1"/>
</dbReference>
<evidence type="ECO:0000256" key="2">
    <source>
        <dbReference type="ARBA" id="ARBA00022884"/>
    </source>
</evidence>
<dbReference type="RefSeq" id="WP_369018394.1">
    <property type="nucleotide sequence ID" value="NZ_CP121689.1"/>
</dbReference>
<dbReference type="InterPro" id="IPR034079">
    <property type="entry name" value="R3H_KhpB"/>
</dbReference>
<sequence>MRRSVEVSGKSIEEILERAANYFEIPKEKLEYEVISEGKGILSILAPRALKVRVWIKEDNETGSSEERPVDESEEKNNQEPKAIAEEPEHSEPSKVDHLLLDRARTEIETFMTGLFEKMKVNVSAEVVANKDKLLVSIDGEDSGLLIGKKGETLEAFELLSKMYLIRKGLREVPVEVDVANYKKRREEALRKLANRLAKKVIQTGKRIKLEPMLNRERRIIHVALKGHPQVTTYSIGQEPERRVVIDLKERSKAKNSRKKSSRRNKKREQAK</sequence>
<dbReference type="Gene3D" id="3.30.30.80">
    <property type="entry name" value="probable RNA-binding protein from clostridium symbiosum atcc 14940"/>
    <property type="match status" value="1"/>
</dbReference>
<dbReference type="InterPro" id="IPR038008">
    <property type="entry name" value="Jag_KH"/>
</dbReference>
<dbReference type="Gene3D" id="3.30.1370.50">
    <property type="entry name" value="R3H-like domain"/>
    <property type="match status" value="1"/>
</dbReference>
<evidence type="ECO:0000256" key="6">
    <source>
        <dbReference type="HAMAP-Rule" id="MF_00867"/>
    </source>
</evidence>
<feature type="domain" description="R3H" evidence="8">
    <location>
        <begin position="184"/>
        <end position="250"/>
    </location>
</feature>
<organism evidence="9 10">
    <name type="scientific">Thermatribacter velox</name>
    <dbReference type="NCBI Taxonomy" id="3039681"/>
    <lineage>
        <taxon>Bacteria</taxon>
        <taxon>Pseudomonadati</taxon>
        <taxon>Atribacterota</taxon>
        <taxon>Atribacteria</taxon>
        <taxon>Atribacterales</taxon>
        <taxon>Thermatribacteraceae</taxon>
        <taxon>Thermatribacter</taxon>
    </lineage>
</organism>
<dbReference type="PROSITE" id="PS51061">
    <property type="entry name" value="R3H"/>
    <property type="match status" value="1"/>
</dbReference>
<dbReference type="SUPFAM" id="SSF82708">
    <property type="entry name" value="R3H domain"/>
    <property type="match status" value="1"/>
</dbReference>
<dbReference type="CDD" id="cd02414">
    <property type="entry name" value="KH-II_Jag"/>
    <property type="match status" value="1"/>
</dbReference>
<evidence type="ECO:0000313" key="10">
    <source>
        <dbReference type="Proteomes" id="UP001461341"/>
    </source>
</evidence>
<dbReference type="InterPro" id="IPR036867">
    <property type="entry name" value="R3H_dom_sf"/>
</dbReference>
<keyword evidence="2 6" id="KW-0694">RNA-binding</keyword>
<dbReference type="Gene3D" id="3.30.300.20">
    <property type="match status" value="1"/>
</dbReference>
<dbReference type="InterPro" id="IPR015946">
    <property type="entry name" value="KH_dom-like_a/b"/>
</dbReference>
<dbReference type="PANTHER" id="PTHR35800:SF1">
    <property type="entry name" value="RNA-BINDING PROTEIN KHPB"/>
    <property type="match status" value="1"/>
</dbReference>
<feature type="region of interest" description="Disordered" evidence="7">
    <location>
        <begin position="61"/>
        <end position="95"/>
    </location>
</feature>
<dbReference type="Proteomes" id="UP001461341">
    <property type="component" value="Chromosome"/>
</dbReference>
<feature type="compositionally biased region" description="Basic residues" evidence="7">
    <location>
        <begin position="254"/>
        <end position="272"/>
    </location>
</feature>
<comment type="subunit">
    <text evidence="6">Forms a complex with KhpA.</text>
</comment>
<feature type="region of interest" description="Disordered" evidence="7">
    <location>
        <begin position="246"/>
        <end position="272"/>
    </location>
</feature>
<dbReference type="CDD" id="cd02644">
    <property type="entry name" value="R3H_jag"/>
    <property type="match status" value="1"/>
</dbReference>
<gene>
    <name evidence="9" type="primary">jag</name>
    <name evidence="6" type="synonym">eloR</name>
    <name evidence="6" type="synonym">khpB</name>
    <name evidence="9" type="ORF">QBE54_00455</name>
</gene>
<protein>
    <recommendedName>
        <fullName evidence="6">RNA-binding protein KhpB</fullName>
    </recommendedName>
    <alternativeName>
        <fullName evidence="6">RNA-binding protein EloR</fullName>
    </alternativeName>
</protein>
<dbReference type="InterPro" id="IPR001374">
    <property type="entry name" value="R3H_dom"/>
</dbReference>
<comment type="domain">
    <text evidence="6">Has an N-terminal Jag-N domain and 2 RNA-binding domains (KH and R3H).</text>
</comment>
<dbReference type="Pfam" id="PF13083">
    <property type="entry name" value="KH_KhpA-B"/>
    <property type="match status" value="1"/>
</dbReference>
<dbReference type="PANTHER" id="PTHR35800">
    <property type="entry name" value="PROTEIN JAG"/>
    <property type="match status" value="1"/>
</dbReference>
<comment type="subcellular location">
    <subcellularLocation>
        <location evidence="6">Cytoplasm</location>
    </subcellularLocation>
</comment>
<dbReference type="InterPro" id="IPR032782">
    <property type="entry name" value="KhpB_N"/>
</dbReference>
<dbReference type="InterPro" id="IPR038247">
    <property type="entry name" value="Jag_N_dom_sf"/>
</dbReference>
<dbReference type="SMART" id="SM00393">
    <property type="entry name" value="R3H"/>
    <property type="match status" value="1"/>
</dbReference>
<dbReference type="Pfam" id="PF14804">
    <property type="entry name" value="Jag_N"/>
    <property type="match status" value="1"/>
</dbReference>
<evidence type="ECO:0000259" key="8">
    <source>
        <dbReference type="PROSITE" id="PS51061"/>
    </source>
</evidence>
<keyword evidence="5 6" id="KW-0961">Cell wall biogenesis/degradation</keyword>
<dbReference type="HAMAP" id="MF_00867">
    <property type="entry name" value="KhpB"/>
    <property type="match status" value="1"/>
</dbReference>
<evidence type="ECO:0000256" key="7">
    <source>
        <dbReference type="SAM" id="MobiDB-lite"/>
    </source>
</evidence>
<keyword evidence="1 6" id="KW-0963">Cytoplasm</keyword>
<dbReference type="Pfam" id="PF01424">
    <property type="entry name" value="R3H"/>
    <property type="match status" value="1"/>
</dbReference>
<comment type="similarity">
    <text evidence="6">Belongs to the KhpB RNA-binding protein family.</text>
</comment>
<keyword evidence="4 6" id="KW-0143">Chaperone</keyword>
<keyword evidence="10" id="KW-1185">Reference proteome</keyword>
<evidence type="ECO:0000313" key="9">
    <source>
        <dbReference type="EMBL" id="WZL76236.1"/>
    </source>
</evidence>